<dbReference type="InterPro" id="IPR013785">
    <property type="entry name" value="Aldolase_TIM"/>
</dbReference>
<dbReference type="GO" id="GO:0018580">
    <property type="term" value="F:nitronate monooxygenase activity"/>
    <property type="evidence" value="ECO:0007669"/>
    <property type="project" value="InterPro"/>
</dbReference>
<keyword evidence="3" id="KW-0216">Detoxification</keyword>
<evidence type="ECO:0000256" key="3">
    <source>
        <dbReference type="ARBA" id="ARBA00022575"/>
    </source>
</evidence>
<keyword evidence="6" id="KW-0547">Nucleotide-binding</keyword>
<keyword evidence="7" id="KW-0560">Oxidoreductase</keyword>
<dbReference type="Pfam" id="PF03060">
    <property type="entry name" value="NMO"/>
    <property type="match status" value="1"/>
</dbReference>
<keyword evidence="4" id="KW-0285">Flavoprotein</keyword>
<evidence type="ECO:0000256" key="4">
    <source>
        <dbReference type="ARBA" id="ARBA00022630"/>
    </source>
</evidence>
<proteinExistence type="inferred from homology"/>
<dbReference type="PANTHER" id="PTHR42747:SF3">
    <property type="entry name" value="NITRONATE MONOOXYGENASE-RELATED"/>
    <property type="match status" value="1"/>
</dbReference>
<evidence type="ECO:0000256" key="6">
    <source>
        <dbReference type="ARBA" id="ARBA00022741"/>
    </source>
</evidence>
<evidence type="ECO:0000313" key="12">
    <source>
        <dbReference type="EMBL" id="AYG59660.1"/>
    </source>
</evidence>
<dbReference type="InterPro" id="IPR004136">
    <property type="entry name" value="NMO"/>
</dbReference>
<dbReference type="SUPFAM" id="SSF51412">
    <property type="entry name" value="Inosine monophosphate dehydrogenase (IMPDH)"/>
    <property type="match status" value="1"/>
</dbReference>
<evidence type="ECO:0000256" key="11">
    <source>
        <dbReference type="ARBA" id="ARBA00067136"/>
    </source>
</evidence>
<comment type="similarity">
    <text evidence="2">Belongs to the nitronate monooxygenase family. NMO class I subfamily.</text>
</comment>
<evidence type="ECO:0000256" key="9">
    <source>
        <dbReference type="ARBA" id="ARBA00031155"/>
    </source>
</evidence>
<dbReference type="GO" id="GO:0009636">
    <property type="term" value="P:response to toxic substance"/>
    <property type="evidence" value="ECO:0007669"/>
    <property type="project" value="UniProtKB-KW"/>
</dbReference>
<evidence type="ECO:0000313" key="13">
    <source>
        <dbReference type="Proteomes" id="UP000282195"/>
    </source>
</evidence>
<dbReference type="FunFam" id="3.20.20.70:FF:000154">
    <property type="entry name" value="Probable nitronate monooxygenase"/>
    <property type="match status" value="1"/>
</dbReference>
<name>A0A387FJW4_9HYPH</name>
<dbReference type="PANTHER" id="PTHR42747">
    <property type="entry name" value="NITRONATE MONOOXYGENASE-RELATED"/>
    <property type="match status" value="1"/>
</dbReference>
<comment type="cofactor">
    <cofactor evidence="1">
        <name>FMN</name>
        <dbReference type="ChEBI" id="CHEBI:58210"/>
    </cofactor>
</comment>
<dbReference type="GO" id="GO:0000166">
    <property type="term" value="F:nucleotide binding"/>
    <property type="evidence" value="ECO:0007669"/>
    <property type="project" value="UniProtKB-KW"/>
</dbReference>
<comment type="catalytic activity">
    <reaction evidence="10">
        <text>3 propionate 3-nitronate + 3 O2 + H2O = 3 3-oxopropanoate + 2 nitrate + nitrite + H2O2 + 3 H(+)</text>
        <dbReference type="Rhea" id="RHEA:57332"/>
        <dbReference type="ChEBI" id="CHEBI:15377"/>
        <dbReference type="ChEBI" id="CHEBI:15378"/>
        <dbReference type="ChEBI" id="CHEBI:15379"/>
        <dbReference type="ChEBI" id="CHEBI:16240"/>
        <dbReference type="ChEBI" id="CHEBI:16301"/>
        <dbReference type="ChEBI" id="CHEBI:17632"/>
        <dbReference type="ChEBI" id="CHEBI:33190"/>
        <dbReference type="ChEBI" id="CHEBI:136067"/>
    </reaction>
</comment>
<dbReference type="KEGG" id="rjg:CCGE525_13250"/>
<evidence type="ECO:0000256" key="2">
    <source>
        <dbReference type="ARBA" id="ARBA00009881"/>
    </source>
</evidence>
<protein>
    <recommendedName>
        <fullName evidence="11">Nitronate monooxygenase</fullName>
    </recommendedName>
    <alternativeName>
        <fullName evidence="9">Propionate 3-nitronate monooxygenase</fullName>
    </alternativeName>
</protein>
<sequence length="371" mass="38868">MSQWPDNRILDLFGIDIPIIQAPMAGATTPEMVVAVSEAGGLGSLPSAQYNAEQLRATLDTIRAATKKPINVNFFAHTMPEDDPAGQMAWRSRLAPYYVEAGLDPAAPVPAGGRSPFDTAFCEIVEVYRPEVVSFHFGLPDAELVQRVRATGAKIISSATTVAEARWLAERGVDAVIAMGFEAGGHRGNFLTQDMATQVGTMALVPQIVDAVTVPVIAAGGIADGRGIAAVFALGAAAAQIGTSYLFTPEAKIPPVHRAALEHAADDNTALTNVFTGRPARGVMNRIMREVGPLSHLAPAFPTAGGALAPLRAKAEAADSGDFTNLWSGQAAKLARSLRSAELTTVLANDALAHMKRLAGMIGPSKTKNTI</sequence>
<evidence type="ECO:0000256" key="10">
    <source>
        <dbReference type="ARBA" id="ARBA00049401"/>
    </source>
</evidence>
<keyword evidence="13" id="KW-1185">Reference proteome</keyword>
<organism evidence="12 13">
    <name type="scientific">Rhizobium jaguaris</name>
    <dbReference type="NCBI Taxonomy" id="1312183"/>
    <lineage>
        <taxon>Bacteria</taxon>
        <taxon>Pseudomonadati</taxon>
        <taxon>Pseudomonadota</taxon>
        <taxon>Alphaproteobacteria</taxon>
        <taxon>Hyphomicrobiales</taxon>
        <taxon>Rhizobiaceae</taxon>
        <taxon>Rhizobium/Agrobacterium group</taxon>
        <taxon>Rhizobium</taxon>
    </lineage>
</organism>
<dbReference type="Proteomes" id="UP000282195">
    <property type="component" value="Chromosome"/>
</dbReference>
<dbReference type="CDD" id="cd04730">
    <property type="entry name" value="NPD_like"/>
    <property type="match status" value="1"/>
</dbReference>
<dbReference type="OrthoDB" id="9778912at2"/>
<keyword evidence="5" id="KW-0288">FMN</keyword>
<accession>A0A387FJW4</accession>
<reference evidence="12 13" key="1">
    <citation type="submission" date="2018-10" db="EMBL/GenBank/DDBJ databases">
        <title>Rhizobium etli, R. leguminosarum and a new Rhizobium genospecies from Phaseolus dumosus.</title>
        <authorList>
            <person name="Ramirez-Puebla S.T."/>
            <person name="Rogel-Hernandez M.A."/>
            <person name="Guerrero G."/>
            <person name="Ormeno-Orrillo E."/>
            <person name="Martinez-Romero J.C."/>
            <person name="Negrete-Yankelevich S."/>
            <person name="Martinez-Romero E."/>
        </authorList>
    </citation>
    <scope>NUCLEOTIDE SEQUENCE [LARGE SCALE GENOMIC DNA]</scope>
    <source>
        <strain evidence="12 13">CCGE525</strain>
    </source>
</reference>
<dbReference type="Gene3D" id="3.20.20.70">
    <property type="entry name" value="Aldolase class I"/>
    <property type="match status" value="1"/>
</dbReference>
<evidence type="ECO:0000256" key="5">
    <source>
        <dbReference type="ARBA" id="ARBA00022643"/>
    </source>
</evidence>
<evidence type="ECO:0000256" key="7">
    <source>
        <dbReference type="ARBA" id="ARBA00023002"/>
    </source>
</evidence>
<keyword evidence="8 12" id="KW-0503">Monooxygenase</keyword>
<evidence type="ECO:0000256" key="1">
    <source>
        <dbReference type="ARBA" id="ARBA00001917"/>
    </source>
</evidence>
<evidence type="ECO:0000256" key="8">
    <source>
        <dbReference type="ARBA" id="ARBA00023033"/>
    </source>
</evidence>
<dbReference type="AlphaFoldDB" id="A0A387FJW4"/>
<dbReference type="EMBL" id="CP032694">
    <property type="protein sequence ID" value="AYG59660.1"/>
    <property type="molecule type" value="Genomic_DNA"/>
</dbReference>
<dbReference type="RefSeq" id="WP_120704672.1">
    <property type="nucleotide sequence ID" value="NZ_CP032694.1"/>
</dbReference>
<gene>
    <name evidence="12" type="ORF">CCGE525_13250</name>
</gene>